<dbReference type="Proteomes" id="UP000217790">
    <property type="component" value="Unassembled WGS sequence"/>
</dbReference>
<proteinExistence type="predicted"/>
<protein>
    <submittedName>
        <fullName evidence="2">Uncharacterized protein</fullName>
    </submittedName>
</protein>
<evidence type="ECO:0000313" key="2">
    <source>
        <dbReference type="EMBL" id="PBK86229.1"/>
    </source>
</evidence>
<gene>
    <name evidence="2" type="ORF">ARMGADRAFT_1086706</name>
</gene>
<dbReference type="AlphaFoldDB" id="A0A2H3CT38"/>
<feature type="compositionally biased region" description="Polar residues" evidence="1">
    <location>
        <begin position="31"/>
        <end position="48"/>
    </location>
</feature>
<sequence>MKEHPFKIWKPLNPMPPSPFEKIDDKDSTESLDSSSNNEADFRSRLTSPSFTLQDFHTGLSGTLKRKAMDLAISKIHPSKKPHRQ</sequence>
<dbReference type="EMBL" id="KZ293685">
    <property type="protein sequence ID" value="PBK86229.1"/>
    <property type="molecule type" value="Genomic_DNA"/>
</dbReference>
<reference evidence="3" key="1">
    <citation type="journal article" date="2017" name="Nat. Ecol. Evol.">
        <title>Genome expansion and lineage-specific genetic innovations in the forest pathogenic fungi Armillaria.</title>
        <authorList>
            <person name="Sipos G."/>
            <person name="Prasanna A.N."/>
            <person name="Walter M.C."/>
            <person name="O'Connor E."/>
            <person name="Balint B."/>
            <person name="Krizsan K."/>
            <person name="Kiss B."/>
            <person name="Hess J."/>
            <person name="Varga T."/>
            <person name="Slot J."/>
            <person name="Riley R."/>
            <person name="Boka B."/>
            <person name="Rigling D."/>
            <person name="Barry K."/>
            <person name="Lee J."/>
            <person name="Mihaltcheva S."/>
            <person name="LaButti K."/>
            <person name="Lipzen A."/>
            <person name="Waldron R."/>
            <person name="Moloney N.M."/>
            <person name="Sperisen C."/>
            <person name="Kredics L."/>
            <person name="Vagvoelgyi C."/>
            <person name="Patrignani A."/>
            <person name="Fitzpatrick D."/>
            <person name="Nagy I."/>
            <person name="Doyle S."/>
            <person name="Anderson J.B."/>
            <person name="Grigoriev I.V."/>
            <person name="Gueldener U."/>
            <person name="Muensterkoetter M."/>
            <person name="Nagy L.G."/>
        </authorList>
    </citation>
    <scope>NUCLEOTIDE SEQUENCE [LARGE SCALE GENOMIC DNA]</scope>
    <source>
        <strain evidence="3">Ar21-2</strain>
    </source>
</reference>
<evidence type="ECO:0000256" key="1">
    <source>
        <dbReference type="SAM" id="MobiDB-lite"/>
    </source>
</evidence>
<dbReference type="InParanoid" id="A0A2H3CT38"/>
<accession>A0A2H3CT38</accession>
<feature type="region of interest" description="Disordered" evidence="1">
    <location>
        <begin position="1"/>
        <end position="48"/>
    </location>
</feature>
<evidence type="ECO:0000313" key="3">
    <source>
        <dbReference type="Proteomes" id="UP000217790"/>
    </source>
</evidence>
<name>A0A2H3CT38_ARMGA</name>
<keyword evidence="3" id="KW-1185">Reference proteome</keyword>
<organism evidence="2 3">
    <name type="scientific">Armillaria gallica</name>
    <name type="common">Bulbous honey fungus</name>
    <name type="synonym">Armillaria bulbosa</name>
    <dbReference type="NCBI Taxonomy" id="47427"/>
    <lineage>
        <taxon>Eukaryota</taxon>
        <taxon>Fungi</taxon>
        <taxon>Dikarya</taxon>
        <taxon>Basidiomycota</taxon>
        <taxon>Agaricomycotina</taxon>
        <taxon>Agaricomycetes</taxon>
        <taxon>Agaricomycetidae</taxon>
        <taxon>Agaricales</taxon>
        <taxon>Marasmiineae</taxon>
        <taxon>Physalacriaceae</taxon>
        <taxon>Armillaria</taxon>
    </lineage>
</organism>